<accession>A0A6B0TTC0</accession>
<evidence type="ECO:0000256" key="1">
    <source>
        <dbReference type="SAM" id="SignalP"/>
    </source>
</evidence>
<evidence type="ECO:0000313" key="2">
    <source>
        <dbReference type="EMBL" id="MXU82428.1"/>
    </source>
</evidence>
<dbReference type="AlphaFoldDB" id="A0A6B0TTC0"/>
<sequence length="68" mass="7314">MGMSSTITMLLLALQTPPRRAWPCTRISSSEKGSNASARINPVTATVISAGLLPYFSRRWSKVSFAAA</sequence>
<protein>
    <submittedName>
        <fullName evidence="2">Putative secreted protein</fullName>
    </submittedName>
</protein>
<reference evidence="2" key="1">
    <citation type="submission" date="2019-12" db="EMBL/GenBank/DDBJ databases">
        <title>An insight into the sialome of adult female Ixodes ricinus ticks feeding for 6 days.</title>
        <authorList>
            <person name="Perner J."/>
            <person name="Ribeiro J.M.C."/>
        </authorList>
    </citation>
    <scope>NUCLEOTIDE SEQUENCE</scope>
    <source>
        <strain evidence="2">Semi-engorged</strain>
        <tissue evidence="2">Salivary glands</tissue>
    </source>
</reference>
<feature type="chain" id="PRO_5025360535" evidence="1">
    <location>
        <begin position="22"/>
        <end position="68"/>
    </location>
</feature>
<name>A0A6B0TTC0_IXORI</name>
<feature type="signal peptide" evidence="1">
    <location>
        <begin position="1"/>
        <end position="21"/>
    </location>
</feature>
<organism evidence="2">
    <name type="scientific">Ixodes ricinus</name>
    <name type="common">Common tick</name>
    <name type="synonym">Acarus ricinus</name>
    <dbReference type="NCBI Taxonomy" id="34613"/>
    <lineage>
        <taxon>Eukaryota</taxon>
        <taxon>Metazoa</taxon>
        <taxon>Ecdysozoa</taxon>
        <taxon>Arthropoda</taxon>
        <taxon>Chelicerata</taxon>
        <taxon>Arachnida</taxon>
        <taxon>Acari</taxon>
        <taxon>Parasitiformes</taxon>
        <taxon>Ixodida</taxon>
        <taxon>Ixodoidea</taxon>
        <taxon>Ixodidae</taxon>
        <taxon>Ixodinae</taxon>
        <taxon>Ixodes</taxon>
    </lineage>
</organism>
<dbReference type="EMBL" id="GIFC01000345">
    <property type="protein sequence ID" value="MXU82428.1"/>
    <property type="molecule type" value="Transcribed_RNA"/>
</dbReference>
<keyword evidence="1" id="KW-0732">Signal</keyword>
<proteinExistence type="predicted"/>